<reference evidence="2" key="1">
    <citation type="journal article" date="2011" name="PLoS Genet.">
        <title>Genomic analysis of the necrotrophic fungal pathogens Sclerotinia sclerotiorum and Botrytis cinerea.</title>
        <authorList>
            <person name="Amselem J."/>
            <person name="Cuomo C.A."/>
            <person name="van Kan J.A."/>
            <person name="Viaud M."/>
            <person name="Benito E.P."/>
            <person name="Couloux A."/>
            <person name="Coutinho P.M."/>
            <person name="de Vries R.P."/>
            <person name="Dyer P.S."/>
            <person name="Fillinger S."/>
            <person name="Fournier E."/>
            <person name="Gout L."/>
            <person name="Hahn M."/>
            <person name="Kohn L."/>
            <person name="Lapalu N."/>
            <person name="Plummer K.M."/>
            <person name="Pradier J.M."/>
            <person name="Quevillon E."/>
            <person name="Sharon A."/>
            <person name="Simon A."/>
            <person name="ten Have A."/>
            <person name="Tudzynski B."/>
            <person name="Tudzynski P."/>
            <person name="Wincker P."/>
            <person name="Andrew M."/>
            <person name="Anthouard V."/>
            <person name="Beever R.E."/>
            <person name="Beffa R."/>
            <person name="Benoit I."/>
            <person name="Bouzid O."/>
            <person name="Brault B."/>
            <person name="Chen Z."/>
            <person name="Choquer M."/>
            <person name="Collemare J."/>
            <person name="Cotton P."/>
            <person name="Danchin E.G."/>
            <person name="Da Silva C."/>
            <person name="Gautier A."/>
            <person name="Giraud C."/>
            <person name="Giraud T."/>
            <person name="Gonzalez C."/>
            <person name="Grossetete S."/>
            <person name="Guldener U."/>
            <person name="Henrissat B."/>
            <person name="Howlett B.J."/>
            <person name="Kodira C."/>
            <person name="Kretschmer M."/>
            <person name="Lappartient A."/>
            <person name="Leroch M."/>
            <person name="Levis C."/>
            <person name="Mauceli E."/>
            <person name="Neuveglise C."/>
            <person name="Oeser B."/>
            <person name="Pearson M."/>
            <person name="Poulain J."/>
            <person name="Poussereau N."/>
            <person name="Quesneville H."/>
            <person name="Rascle C."/>
            <person name="Schumacher J."/>
            <person name="Segurens B."/>
            <person name="Sexton A."/>
            <person name="Silva E."/>
            <person name="Sirven C."/>
            <person name="Soanes D.M."/>
            <person name="Talbot N.J."/>
            <person name="Templeton M."/>
            <person name="Yandava C."/>
            <person name="Yarden O."/>
            <person name="Zeng Q."/>
            <person name="Rollins J.A."/>
            <person name="Lebrun M.H."/>
            <person name="Dickman M."/>
        </authorList>
    </citation>
    <scope>NUCLEOTIDE SEQUENCE [LARGE SCALE GENOMIC DNA]</scope>
    <source>
        <strain evidence="2">ATCC 18683 / 1980 / Ss-1</strain>
    </source>
</reference>
<evidence type="ECO:0000313" key="1">
    <source>
        <dbReference type="EMBL" id="EDN96963.1"/>
    </source>
</evidence>
<evidence type="ECO:0000313" key="2">
    <source>
        <dbReference type="Proteomes" id="UP000001312"/>
    </source>
</evidence>
<proteinExistence type="predicted"/>
<gene>
    <name evidence="1" type="ORF">SS1G_01891</name>
</gene>
<dbReference type="AlphaFoldDB" id="A7E9B1"/>
<accession>A7E9B1</accession>
<dbReference type="HOGENOM" id="CLU_2980444_0_0_1"/>
<dbReference type="GeneID" id="5494126"/>
<name>A7E9B1_SCLS1</name>
<dbReference type="InParanoid" id="A7E9B1"/>
<dbReference type="Proteomes" id="UP000001312">
    <property type="component" value="Unassembled WGS sequence"/>
</dbReference>
<dbReference type="RefSeq" id="XP_001597695.1">
    <property type="nucleotide sequence ID" value="XM_001597645.1"/>
</dbReference>
<protein>
    <submittedName>
        <fullName evidence="1">Uncharacterized protein</fullName>
    </submittedName>
</protein>
<organism evidence="1 2">
    <name type="scientific">Sclerotinia sclerotiorum (strain ATCC 18683 / 1980 / Ss-1)</name>
    <name type="common">White mold</name>
    <name type="synonym">Whetzelinia sclerotiorum</name>
    <dbReference type="NCBI Taxonomy" id="665079"/>
    <lineage>
        <taxon>Eukaryota</taxon>
        <taxon>Fungi</taxon>
        <taxon>Dikarya</taxon>
        <taxon>Ascomycota</taxon>
        <taxon>Pezizomycotina</taxon>
        <taxon>Leotiomycetes</taxon>
        <taxon>Helotiales</taxon>
        <taxon>Sclerotiniaceae</taxon>
        <taxon>Sclerotinia</taxon>
    </lineage>
</organism>
<sequence>MIRGIKEYFKAGYYCMREGISGWMLSDAFERIRFNNFDSSYKNMPTQYETPPLGEFES</sequence>
<dbReference type="EMBL" id="CH476622">
    <property type="protein sequence ID" value="EDN96963.1"/>
    <property type="molecule type" value="Genomic_DNA"/>
</dbReference>
<keyword evidence="2" id="KW-1185">Reference proteome</keyword>
<dbReference type="KEGG" id="ssl:SS1G_01891"/>